<dbReference type="Pfam" id="PF13102">
    <property type="entry name" value="Phage_int_SAM_5"/>
    <property type="match status" value="1"/>
</dbReference>
<dbReference type="GO" id="GO:0015074">
    <property type="term" value="P:DNA integration"/>
    <property type="evidence" value="ECO:0007669"/>
    <property type="project" value="InterPro"/>
</dbReference>
<reference evidence="5" key="1">
    <citation type="submission" date="2024-06" db="EMBL/GenBank/DDBJ databases">
        <title>Sequencing and assembly of the genome of Dyadobacter sp. strain 676, a symbiont of Cyamopsis tetragonoloba.</title>
        <authorList>
            <person name="Guro P."/>
            <person name="Sazanova A."/>
            <person name="Kuznetsova I."/>
            <person name="Belimov A."/>
            <person name="Safronova V."/>
        </authorList>
    </citation>
    <scope>NUCLEOTIDE SEQUENCE</scope>
    <source>
        <strain evidence="5">676</strain>
    </source>
</reference>
<evidence type="ECO:0000256" key="2">
    <source>
        <dbReference type="ARBA" id="ARBA00023125"/>
    </source>
</evidence>
<accession>A0AAU8FLI5</accession>
<dbReference type="InterPro" id="IPR011010">
    <property type="entry name" value="DNA_brk_join_enz"/>
</dbReference>
<dbReference type="Gene3D" id="1.10.443.10">
    <property type="entry name" value="Intergrase catalytic core"/>
    <property type="match status" value="1"/>
</dbReference>
<dbReference type="PROSITE" id="PS51898">
    <property type="entry name" value="TYR_RECOMBINASE"/>
    <property type="match status" value="1"/>
</dbReference>
<gene>
    <name evidence="5" type="ORF">ABV298_00020</name>
</gene>
<keyword evidence="3" id="KW-0233">DNA recombination</keyword>
<evidence type="ECO:0000256" key="3">
    <source>
        <dbReference type="ARBA" id="ARBA00023172"/>
    </source>
</evidence>
<dbReference type="GO" id="GO:0003677">
    <property type="term" value="F:DNA binding"/>
    <property type="evidence" value="ECO:0007669"/>
    <property type="project" value="UniProtKB-KW"/>
</dbReference>
<name>A0AAU8FLI5_9BACT</name>
<evidence type="ECO:0000313" key="5">
    <source>
        <dbReference type="EMBL" id="XCH24854.1"/>
    </source>
</evidence>
<proteinExistence type="inferred from homology"/>
<dbReference type="Gene3D" id="1.10.150.130">
    <property type="match status" value="1"/>
</dbReference>
<evidence type="ECO:0000256" key="1">
    <source>
        <dbReference type="ARBA" id="ARBA00008857"/>
    </source>
</evidence>
<protein>
    <submittedName>
        <fullName evidence="5">Tyrosine-type recombinase/integrase</fullName>
    </submittedName>
</protein>
<dbReference type="EMBL" id="CP159289">
    <property type="protein sequence ID" value="XCH24854.1"/>
    <property type="molecule type" value="Genomic_DNA"/>
</dbReference>
<dbReference type="PANTHER" id="PTHR30349">
    <property type="entry name" value="PHAGE INTEGRASE-RELATED"/>
    <property type="match status" value="1"/>
</dbReference>
<dbReference type="PANTHER" id="PTHR30349:SF64">
    <property type="entry name" value="PROPHAGE INTEGRASE INTD-RELATED"/>
    <property type="match status" value="1"/>
</dbReference>
<feature type="domain" description="Tyr recombinase" evidence="4">
    <location>
        <begin position="216"/>
        <end position="389"/>
    </location>
</feature>
<evidence type="ECO:0000259" key="4">
    <source>
        <dbReference type="PROSITE" id="PS51898"/>
    </source>
</evidence>
<dbReference type="RefSeq" id="WP_353720162.1">
    <property type="nucleotide sequence ID" value="NZ_CP159289.1"/>
</dbReference>
<dbReference type="InterPro" id="IPR025269">
    <property type="entry name" value="SAM-like_dom"/>
</dbReference>
<dbReference type="Pfam" id="PF00589">
    <property type="entry name" value="Phage_integrase"/>
    <property type="match status" value="1"/>
</dbReference>
<dbReference type="InterPro" id="IPR013762">
    <property type="entry name" value="Integrase-like_cat_sf"/>
</dbReference>
<comment type="similarity">
    <text evidence="1">Belongs to the 'phage' integrase family.</text>
</comment>
<organism evidence="5">
    <name type="scientific">Dyadobacter sp. 676</name>
    <dbReference type="NCBI Taxonomy" id="3088362"/>
    <lineage>
        <taxon>Bacteria</taxon>
        <taxon>Pseudomonadati</taxon>
        <taxon>Bacteroidota</taxon>
        <taxon>Cytophagia</taxon>
        <taxon>Cytophagales</taxon>
        <taxon>Spirosomataceae</taxon>
        <taxon>Dyadobacter</taxon>
    </lineage>
</organism>
<dbReference type="CDD" id="cd01185">
    <property type="entry name" value="INTN1_C_like"/>
    <property type="match status" value="1"/>
</dbReference>
<dbReference type="AlphaFoldDB" id="A0AAU8FLI5"/>
<dbReference type="SUPFAM" id="SSF56349">
    <property type="entry name" value="DNA breaking-rejoining enzymes"/>
    <property type="match status" value="1"/>
</dbReference>
<dbReference type="InterPro" id="IPR050090">
    <property type="entry name" value="Tyrosine_recombinase_XerCD"/>
</dbReference>
<sequence>MNDVTKPLHIYFRLKMTGNQRFIYCRISVAGTVATDFSTHVPYHPSWQQKSQLFNEQALEVHNQHLCDIKEDIRILYRELRRTMDGVTAQDIRNRYLKQRENRTLVQCLDHHLKWFKAQVGAPGFAKGTLKVHTTLDRVVRGFLNHKKRKDISLAQVRLAFGKEFVLYCRSTKQYAQNYLVRCLNYLKSIIDTAVEDGFVNANPLAHLSESKLEPAEITFITEKEIELLRKTDLLTAGQRRIADAFLLQCFTGLCYCDLKRFSPKKHIREICGVRCIQYAREKSSTLFTIPVLPYVDELIETYGENLPIISNQKMNAKLKEIAKIVGIDKHLTTHVGRKTAGTYLLNHGVRIEVVSRILGHKSIKTTETTYAALLQQTIIDSTAHLRAA</sequence>
<dbReference type="InterPro" id="IPR002104">
    <property type="entry name" value="Integrase_catalytic"/>
</dbReference>
<keyword evidence="2" id="KW-0238">DNA-binding</keyword>
<dbReference type="GO" id="GO:0006310">
    <property type="term" value="P:DNA recombination"/>
    <property type="evidence" value="ECO:0007669"/>
    <property type="project" value="UniProtKB-KW"/>
</dbReference>
<dbReference type="InterPro" id="IPR010998">
    <property type="entry name" value="Integrase_recombinase_N"/>
</dbReference>